<dbReference type="InterPro" id="IPR033712">
    <property type="entry name" value="Pumilio_RNA-bd"/>
</dbReference>
<feature type="region of interest" description="Disordered" evidence="5">
    <location>
        <begin position="294"/>
        <end position="346"/>
    </location>
</feature>
<keyword evidence="1" id="KW-0677">Repeat</keyword>
<feature type="repeat" description="Pumilio" evidence="3">
    <location>
        <begin position="669"/>
        <end position="705"/>
    </location>
</feature>
<feature type="compositionally biased region" description="Low complexity" evidence="5">
    <location>
        <begin position="1014"/>
        <end position="1024"/>
    </location>
</feature>
<dbReference type="Pfam" id="PF00806">
    <property type="entry name" value="PUF"/>
    <property type="match status" value="8"/>
</dbReference>
<feature type="compositionally biased region" description="Polar residues" evidence="5">
    <location>
        <begin position="310"/>
        <end position="332"/>
    </location>
</feature>
<comment type="function">
    <text evidence="2">RNA-binding nucleolar protein required for pre-rRNA processing. Involved in production of 18S rRNA and assembly of small ribosomal subunit.</text>
</comment>
<dbReference type="CDD" id="cd07920">
    <property type="entry name" value="Pumilio"/>
    <property type="match status" value="1"/>
</dbReference>
<evidence type="ECO:0000256" key="4">
    <source>
        <dbReference type="SAM" id="Coils"/>
    </source>
</evidence>
<dbReference type="SUPFAM" id="SSF48371">
    <property type="entry name" value="ARM repeat"/>
    <property type="match status" value="1"/>
</dbReference>
<feature type="region of interest" description="Disordered" evidence="5">
    <location>
        <begin position="1"/>
        <end position="57"/>
    </location>
</feature>
<organism evidence="7 8">
    <name type="scientific">Podospora aff. communis PSN243</name>
    <dbReference type="NCBI Taxonomy" id="3040156"/>
    <lineage>
        <taxon>Eukaryota</taxon>
        <taxon>Fungi</taxon>
        <taxon>Dikarya</taxon>
        <taxon>Ascomycota</taxon>
        <taxon>Pezizomycotina</taxon>
        <taxon>Sordariomycetes</taxon>
        <taxon>Sordariomycetidae</taxon>
        <taxon>Sordariales</taxon>
        <taxon>Podosporaceae</taxon>
        <taxon>Podospora</taxon>
    </lineage>
</organism>
<feature type="region of interest" description="Disordered" evidence="5">
    <location>
        <begin position="116"/>
        <end position="226"/>
    </location>
</feature>
<evidence type="ECO:0000313" key="8">
    <source>
        <dbReference type="Proteomes" id="UP001321760"/>
    </source>
</evidence>
<feature type="compositionally biased region" description="Low complexity" evidence="5">
    <location>
        <begin position="363"/>
        <end position="384"/>
    </location>
</feature>
<feature type="repeat" description="Pumilio" evidence="3">
    <location>
        <begin position="814"/>
        <end position="849"/>
    </location>
</feature>
<feature type="repeat" description="Pumilio" evidence="3">
    <location>
        <begin position="633"/>
        <end position="668"/>
    </location>
</feature>
<dbReference type="PROSITE" id="PS50302">
    <property type="entry name" value="PUM"/>
    <property type="match status" value="8"/>
</dbReference>
<feature type="repeat" description="Pumilio" evidence="3">
    <location>
        <begin position="706"/>
        <end position="741"/>
    </location>
</feature>
<feature type="compositionally biased region" description="Polar residues" evidence="5">
    <location>
        <begin position="146"/>
        <end position="155"/>
    </location>
</feature>
<feature type="compositionally biased region" description="Polar residues" evidence="5">
    <location>
        <begin position="259"/>
        <end position="271"/>
    </location>
</feature>
<dbReference type="PANTHER" id="PTHR12537:SF13">
    <property type="entry name" value="PUMILIO HOMOLOGY DOMAIN FAMILY MEMBER 4"/>
    <property type="match status" value="1"/>
</dbReference>
<keyword evidence="4" id="KW-0175">Coiled coil</keyword>
<feature type="domain" description="PUM-HD" evidence="6">
    <location>
        <begin position="571"/>
        <end position="913"/>
    </location>
</feature>
<sequence>MDDFFRSQQSPRGEPQISAFASPPRNGPQLPRRFTTDSGRVPTLSSITTAQRGPESQDFTATTTLHKVQLLEKKRMDYERLREHKRRFEAEIHKLDAQQRLEERELALMQEDLNVGRFGGHQSEPTTPPEYRETSSGFPTMFSRPNRYSTSSLTSPPGIFNRPGRSGSQLASPQSGIMQSRFAFDDQIPSRSVPGSRRNSDEDEKEEAVRQDPTSHRSTNALNRYSMPVTRSRTYLSDIGLEDSNNTTGFLFGDEDSNSGENRTTPTNNPDSFPALLRQQGYGTLLSSTSSTALDLAQTQPSTSESTSTNGWNSISKHRSQQSMSTIGSTPLNGAASPPEVSAIGNRPASIRHSMDGAMKYFPDSSSAASDATPTSSVVSPQTSHILATPPKLQQSYSANDVPTVKSANVTPGMGVNANNHAQQHFHNHNASLGRIPAGAIANRHSRELSNDSGIANGRENGYPSIGSTLQASALPFGPATILPQTSAPTAPAVLSPAAGNQYPYYTGAPVYGPPAGNAAAYGNLPMLMQGMTLGNANPAPIPGAMYPTPQGFTGYSALYHTTSRPQPQDSQARVIRDRRAVDNEAMARFNGMSLDQVEGRIYDLCKDQHGCRFLQKQLENRQPNQIHAIWNETNAHVVELMTDPFGNYLCQKLLEYCNDDERTVLIQNASEAMVRIALNQHGTRALQKMIEHVSTPVQIKLIIDALRDQVVGLIQDLNGNHVIQKCLNKLSANDAHFIFEAVGNHCVEVGTHRHGCCVLQRCIDHADGQQKVWLIERITGNAVALVQDPFGNYVVQYIIDLNQDAFTEPLVRQFQGRIATLSRHKFSSNVIEKCLRCASDVSKDMIVEELLAPGEMLNLLRDNFANYVIQTALEYSTVDMKIRLVDAIRPVLSNIRATPYGRRIQAKIQAYDTRTGTREPVAPGIPTITDVTGAQISTRAAHQRILPPQQPILSPPQMPYVNGTNGNGANLNGINGVNLHGVNGVNSNGIHTHNNGVGGYPNHGGMPVPQPPRGQQYPPQYQGMGAPAEQSESWL</sequence>
<reference evidence="7" key="1">
    <citation type="journal article" date="2023" name="Mol. Phylogenet. Evol.">
        <title>Genome-scale phylogeny and comparative genomics of the fungal order Sordariales.</title>
        <authorList>
            <person name="Hensen N."/>
            <person name="Bonometti L."/>
            <person name="Westerberg I."/>
            <person name="Brannstrom I.O."/>
            <person name="Guillou S."/>
            <person name="Cros-Aarteil S."/>
            <person name="Calhoun S."/>
            <person name="Haridas S."/>
            <person name="Kuo A."/>
            <person name="Mondo S."/>
            <person name="Pangilinan J."/>
            <person name="Riley R."/>
            <person name="LaButti K."/>
            <person name="Andreopoulos B."/>
            <person name="Lipzen A."/>
            <person name="Chen C."/>
            <person name="Yan M."/>
            <person name="Daum C."/>
            <person name="Ng V."/>
            <person name="Clum A."/>
            <person name="Steindorff A."/>
            <person name="Ohm R.A."/>
            <person name="Martin F."/>
            <person name="Silar P."/>
            <person name="Natvig D.O."/>
            <person name="Lalanne C."/>
            <person name="Gautier V."/>
            <person name="Ament-Velasquez S.L."/>
            <person name="Kruys A."/>
            <person name="Hutchinson M.I."/>
            <person name="Powell A.J."/>
            <person name="Barry K."/>
            <person name="Miller A.N."/>
            <person name="Grigoriev I.V."/>
            <person name="Debuchy R."/>
            <person name="Gladieux P."/>
            <person name="Hiltunen Thoren M."/>
            <person name="Johannesson H."/>
        </authorList>
    </citation>
    <scope>NUCLEOTIDE SEQUENCE</scope>
    <source>
        <strain evidence="7">PSN243</strain>
    </source>
</reference>
<feature type="compositionally biased region" description="Polar residues" evidence="5">
    <location>
        <begin position="166"/>
        <end position="178"/>
    </location>
</feature>
<feature type="repeat" description="Pumilio" evidence="3">
    <location>
        <begin position="742"/>
        <end position="777"/>
    </location>
</feature>
<dbReference type="GO" id="GO:0003729">
    <property type="term" value="F:mRNA binding"/>
    <property type="evidence" value="ECO:0007669"/>
    <property type="project" value="TreeGrafter"/>
</dbReference>
<reference evidence="7" key="2">
    <citation type="submission" date="2023-05" db="EMBL/GenBank/DDBJ databases">
        <authorList>
            <consortium name="Lawrence Berkeley National Laboratory"/>
            <person name="Steindorff A."/>
            <person name="Hensen N."/>
            <person name="Bonometti L."/>
            <person name="Westerberg I."/>
            <person name="Brannstrom I.O."/>
            <person name="Guillou S."/>
            <person name="Cros-Aarteil S."/>
            <person name="Calhoun S."/>
            <person name="Haridas S."/>
            <person name="Kuo A."/>
            <person name="Mondo S."/>
            <person name="Pangilinan J."/>
            <person name="Riley R."/>
            <person name="Labutti K."/>
            <person name="Andreopoulos B."/>
            <person name="Lipzen A."/>
            <person name="Chen C."/>
            <person name="Yanf M."/>
            <person name="Daum C."/>
            <person name="Ng V."/>
            <person name="Clum A."/>
            <person name="Ohm R."/>
            <person name="Martin F."/>
            <person name="Silar P."/>
            <person name="Natvig D."/>
            <person name="Lalanne C."/>
            <person name="Gautier V."/>
            <person name="Ament-Velasquez S.L."/>
            <person name="Kruys A."/>
            <person name="Hutchinson M.I."/>
            <person name="Powell A.J."/>
            <person name="Barry K."/>
            <person name="Miller A.N."/>
            <person name="Grigoriev I.V."/>
            <person name="Debuchy R."/>
            <person name="Gladieux P."/>
            <person name="Thoren M.H."/>
            <person name="Johannesson H."/>
        </authorList>
    </citation>
    <scope>NUCLEOTIDE SEQUENCE</scope>
    <source>
        <strain evidence="7">PSN243</strain>
    </source>
</reference>
<feature type="coiled-coil region" evidence="4">
    <location>
        <begin position="71"/>
        <end position="105"/>
    </location>
</feature>
<gene>
    <name evidence="7" type="ORF">QBC34DRAFT_288425</name>
</gene>
<keyword evidence="8" id="KW-1185">Reference proteome</keyword>
<dbReference type="AlphaFoldDB" id="A0AAV9H4T0"/>
<feature type="region of interest" description="Disordered" evidence="5">
    <location>
        <begin position="240"/>
        <end position="275"/>
    </location>
</feature>
<name>A0AAV9H4T0_9PEZI</name>
<dbReference type="Gene3D" id="1.25.10.10">
    <property type="entry name" value="Leucine-rich Repeat Variant"/>
    <property type="match status" value="1"/>
</dbReference>
<dbReference type="InterPro" id="IPR011989">
    <property type="entry name" value="ARM-like"/>
</dbReference>
<dbReference type="GO" id="GO:0005737">
    <property type="term" value="C:cytoplasm"/>
    <property type="evidence" value="ECO:0007669"/>
    <property type="project" value="TreeGrafter"/>
</dbReference>
<feature type="compositionally biased region" description="Polar residues" evidence="5">
    <location>
        <begin position="216"/>
        <end position="226"/>
    </location>
</feature>
<dbReference type="GO" id="GO:0010608">
    <property type="term" value="P:post-transcriptional regulation of gene expression"/>
    <property type="evidence" value="ECO:0007669"/>
    <property type="project" value="TreeGrafter"/>
</dbReference>
<dbReference type="InterPro" id="IPR033133">
    <property type="entry name" value="PUM-HD"/>
</dbReference>
<dbReference type="PROSITE" id="PS50303">
    <property type="entry name" value="PUM_HD"/>
    <property type="match status" value="1"/>
</dbReference>
<dbReference type="FunFam" id="1.25.10.10:FF:000237">
    <property type="entry name" value="Pumilio homolog 9"/>
    <property type="match status" value="1"/>
</dbReference>
<feature type="region of interest" description="Disordered" evidence="5">
    <location>
        <begin position="362"/>
        <end position="397"/>
    </location>
</feature>
<dbReference type="Proteomes" id="UP001321760">
    <property type="component" value="Unassembled WGS sequence"/>
</dbReference>
<feature type="region of interest" description="Disordered" evidence="5">
    <location>
        <begin position="997"/>
        <end position="1036"/>
    </location>
</feature>
<evidence type="ECO:0000256" key="5">
    <source>
        <dbReference type="SAM" id="MobiDB-lite"/>
    </source>
</evidence>
<feature type="repeat" description="Pumilio" evidence="3">
    <location>
        <begin position="778"/>
        <end position="813"/>
    </location>
</feature>
<evidence type="ECO:0000256" key="1">
    <source>
        <dbReference type="ARBA" id="ARBA00022737"/>
    </source>
</evidence>
<dbReference type="InterPro" id="IPR016024">
    <property type="entry name" value="ARM-type_fold"/>
</dbReference>
<accession>A0AAV9H4T0</accession>
<protein>
    <submittedName>
        <fullName evidence="7">Armadillo-type protein</fullName>
    </submittedName>
</protein>
<evidence type="ECO:0000256" key="2">
    <source>
        <dbReference type="ARBA" id="ARBA00024893"/>
    </source>
</evidence>
<evidence type="ECO:0000256" key="3">
    <source>
        <dbReference type="PROSITE-ProRule" id="PRU00317"/>
    </source>
</evidence>
<comment type="caution">
    <text evidence="7">The sequence shown here is derived from an EMBL/GenBank/DDBJ whole genome shotgun (WGS) entry which is preliminary data.</text>
</comment>
<proteinExistence type="predicted"/>
<feature type="repeat" description="Pumilio" evidence="3">
    <location>
        <begin position="597"/>
        <end position="632"/>
    </location>
</feature>
<feature type="repeat" description="Pumilio" evidence="3">
    <location>
        <begin position="850"/>
        <end position="887"/>
    </location>
</feature>
<evidence type="ECO:0000259" key="6">
    <source>
        <dbReference type="PROSITE" id="PS50303"/>
    </source>
</evidence>
<dbReference type="SMART" id="SM00025">
    <property type="entry name" value="Pumilio"/>
    <property type="match status" value="8"/>
</dbReference>
<dbReference type="EMBL" id="MU865914">
    <property type="protein sequence ID" value="KAK4455665.1"/>
    <property type="molecule type" value="Genomic_DNA"/>
</dbReference>
<feature type="compositionally biased region" description="Polar residues" evidence="5">
    <location>
        <begin position="1"/>
        <end position="11"/>
    </location>
</feature>
<feature type="compositionally biased region" description="Low complexity" evidence="5">
    <location>
        <begin position="294"/>
        <end position="309"/>
    </location>
</feature>
<evidence type="ECO:0000313" key="7">
    <source>
        <dbReference type="EMBL" id="KAK4455665.1"/>
    </source>
</evidence>
<dbReference type="InterPro" id="IPR001313">
    <property type="entry name" value="Pumilio_RNA-bd_rpt"/>
</dbReference>
<dbReference type="PANTHER" id="PTHR12537">
    <property type="entry name" value="RNA BINDING PROTEIN PUMILIO-RELATED"/>
    <property type="match status" value="1"/>
</dbReference>